<dbReference type="InterPro" id="IPR014710">
    <property type="entry name" value="RmlC-like_jellyroll"/>
</dbReference>
<sequence>MRRPASASIKTYQPETFLQRFAPGTPEPNILLTDKAEHFFIVRVEQMYRLFTQAIPPCRATAHTCIFLTSGTARMSIGPEAVVIGALEVLIVPAGQVYSFAPGDENTGFLCHFHPDLLLAPGSPAEGAATFDFLQFWGRPVIQLTADTAGFVENLLQRLLLEYTTNTLHYPDILRAYLLAVLHELNRAYQASAPQRPSAALLITNRFKQLLASPGAARQSVSGYAAQLHITPNHLTKAVRTVTGQSPAKWLEQTLVLEAKVLLVQSALPIGDVAAAVGLPDASYFSRLFRKHTGLSPLAFRKGIEKS</sequence>
<evidence type="ECO:0000256" key="2">
    <source>
        <dbReference type="ARBA" id="ARBA00023125"/>
    </source>
</evidence>
<gene>
    <name evidence="5" type="ORF">MUN80_20590</name>
</gene>
<reference evidence="5 6" key="1">
    <citation type="submission" date="2022-04" db="EMBL/GenBank/DDBJ databases">
        <title>Hymenobacter sp. isolated from the air.</title>
        <authorList>
            <person name="Won M."/>
            <person name="Lee C.-M."/>
            <person name="Woen H.-Y."/>
            <person name="Kwon S.-W."/>
        </authorList>
    </citation>
    <scope>NUCLEOTIDE SEQUENCE [LARGE SCALE GENOMIC DNA]</scope>
    <source>
        <strain evidence="6">5116 S-27</strain>
    </source>
</reference>
<keyword evidence="1" id="KW-0805">Transcription regulation</keyword>
<keyword evidence="3" id="KW-0804">Transcription</keyword>
<evidence type="ECO:0000256" key="3">
    <source>
        <dbReference type="ARBA" id="ARBA00023163"/>
    </source>
</evidence>
<dbReference type="PROSITE" id="PS01124">
    <property type="entry name" value="HTH_ARAC_FAMILY_2"/>
    <property type="match status" value="1"/>
</dbReference>
<evidence type="ECO:0000256" key="1">
    <source>
        <dbReference type="ARBA" id="ARBA00023015"/>
    </source>
</evidence>
<evidence type="ECO:0000259" key="4">
    <source>
        <dbReference type="PROSITE" id="PS01124"/>
    </source>
</evidence>
<feature type="domain" description="HTH araC/xylS-type" evidence="4">
    <location>
        <begin position="205"/>
        <end position="303"/>
    </location>
</feature>
<dbReference type="PANTHER" id="PTHR43280">
    <property type="entry name" value="ARAC-FAMILY TRANSCRIPTIONAL REGULATOR"/>
    <property type="match status" value="1"/>
</dbReference>
<protein>
    <submittedName>
        <fullName evidence="5">AraC family transcriptional regulator</fullName>
    </submittedName>
</protein>
<name>A0ABY4F647_9BACT</name>
<dbReference type="Gene3D" id="2.60.120.10">
    <property type="entry name" value="Jelly Rolls"/>
    <property type="match status" value="1"/>
</dbReference>
<keyword evidence="2" id="KW-0238">DNA-binding</keyword>
<dbReference type="PANTHER" id="PTHR43280:SF32">
    <property type="entry name" value="TRANSCRIPTIONAL REGULATORY PROTEIN"/>
    <property type="match status" value="1"/>
</dbReference>
<dbReference type="EMBL" id="CP095049">
    <property type="protein sequence ID" value="UOQ52147.1"/>
    <property type="molecule type" value="Genomic_DNA"/>
</dbReference>
<dbReference type="SUPFAM" id="SSF51215">
    <property type="entry name" value="Regulatory protein AraC"/>
    <property type="match status" value="1"/>
</dbReference>
<dbReference type="InterPro" id="IPR020449">
    <property type="entry name" value="Tscrpt_reg_AraC-type_HTH"/>
</dbReference>
<organism evidence="5 6">
    <name type="scientific">Hymenobacter cellulosivorans</name>
    <dbReference type="NCBI Taxonomy" id="2932249"/>
    <lineage>
        <taxon>Bacteria</taxon>
        <taxon>Pseudomonadati</taxon>
        <taxon>Bacteroidota</taxon>
        <taxon>Cytophagia</taxon>
        <taxon>Cytophagales</taxon>
        <taxon>Hymenobacteraceae</taxon>
        <taxon>Hymenobacter</taxon>
    </lineage>
</organism>
<dbReference type="Gene3D" id="1.10.10.60">
    <property type="entry name" value="Homeodomain-like"/>
    <property type="match status" value="1"/>
</dbReference>
<evidence type="ECO:0000313" key="5">
    <source>
        <dbReference type="EMBL" id="UOQ52147.1"/>
    </source>
</evidence>
<dbReference type="InterPro" id="IPR018060">
    <property type="entry name" value="HTH_AraC"/>
</dbReference>
<dbReference type="Pfam" id="PF12833">
    <property type="entry name" value="HTH_18"/>
    <property type="match status" value="1"/>
</dbReference>
<proteinExistence type="predicted"/>
<dbReference type="SUPFAM" id="SSF46689">
    <property type="entry name" value="Homeodomain-like"/>
    <property type="match status" value="1"/>
</dbReference>
<dbReference type="RefSeq" id="WP_244715863.1">
    <property type="nucleotide sequence ID" value="NZ_CP095049.1"/>
</dbReference>
<dbReference type="Proteomes" id="UP000831785">
    <property type="component" value="Chromosome"/>
</dbReference>
<accession>A0ABY4F647</accession>
<dbReference type="InterPro" id="IPR009057">
    <property type="entry name" value="Homeodomain-like_sf"/>
</dbReference>
<dbReference type="PRINTS" id="PR00032">
    <property type="entry name" value="HTHARAC"/>
</dbReference>
<evidence type="ECO:0000313" key="6">
    <source>
        <dbReference type="Proteomes" id="UP000831785"/>
    </source>
</evidence>
<keyword evidence="6" id="KW-1185">Reference proteome</keyword>
<dbReference type="SMART" id="SM00342">
    <property type="entry name" value="HTH_ARAC"/>
    <property type="match status" value="1"/>
</dbReference>
<dbReference type="InterPro" id="IPR037923">
    <property type="entry name" value="HTH-like"/>
</dbReference>